<dbReference type="GO" id="GO:0003700">
    <property type="term" value="F:DNA-binding transcription factor activity"/>
    <property type="evidence" value="ECO:0007669"/>
    <property type="project" value="InterPro"/>
</dbReference>
<dbReference type="InterPro" id="IPR009061">
    <property type="entry name" value="DNA-bd_dom_put_sf"/>
</dbReference>
<evidence type="ECO:0000256" key="4">
    <source>
        <dbReference type="ARBA" id="ARBA00023163"/>
    </source>
</evidence>
<dbReference type="GO" id="GO:0003677">
    <property type="term" value="F:DNA binding"/>
    <property type="evidence" value="ECO:0007669"/>
    <property type="project" value="UniProtKB-KW"/>
</dbReference>
<dbReference type="AlphaFoldDB" id="A0A017RUG3"/>
<comment type="caution">
    <text evidence="7">The sequence shown here is derived from an EMBL/GenBank/DDBJ whole genome shotgun (WGS) entry which is preliminary data.</text>
</comment>
<dbReference type="STRING" id="1403537.Q428_12830"/>
<evidence type="ECO:0000256" key="3">
    <source>
        <dbReference type="ARBA" id="ARBA00023159"/>
    </source>
</evidence>
<keyword evidence="4" id="KW-0804">Transcription</keyword>
<organism evidence="7 8">
    <name type="scientific">Fervidicella metallireducens AeB</name>
    <dbReference type="NCBI Taxonomy" id="1403537"/>
    <lineage>
        <taxon>Bacteria</taxon>
        <taxon>Bacillati</taxon>
        <taxon>Bacillota</taxon>
        <taxon>Clostridia</taxon>
        <taxon>Eubacteriales</taxon>
        <taxon>Clostridiaceae</taxon>
        <taxon>Fervidicella</taxon>
    </lineage>
</organism>
<keyword evidence="1" id="KW-0805">Transcription regulation</keyword>
<keyword evidence="2" id="KW-0238">DNA-binding</keyword>
<accession>A0A017RUG3</accession>
<protein>
    <submittedName>
        <fullName evidence="7">MerR family transcriptional regulator</fullName>
    </submittedName>
</protein>
<evidence type="ECO:0000256" key="2">
    <source>
        <dbReference type="ARBA" id="ARBA00023125"/>
    </source>
</evidence>
<dbReference type="SMART" id="SM00422">
    <property type="entry name" value="HTH_MERR"/>
    <property type="match status" value="1"/>
</dbReference>
<dbReference type="InterPro" id="IPR036244">
    <property type="entry name" value="TipA-like_antibiotic-bd"/>
</dbReference>
<dbReference type="PANTHER" id="PTHR30204:SF90">
    <property type="entry name" value="HTH-TYPE TRANSCRIPTIONAL ACTIVATOR MTA"/>
    <property type="match status" value="1"/>
</dbReference>
<dbReference type="InterPro" id="IPR012925">
    <property type="entry name" value="TipAS_dom"/>
</dbReference>
<feature type="domain" description="HTH merR-type" evidence="6">
    <location>
        <begin position="1"/>
        <end position="70"/>
    </location>
</feature>
<proteinExistence type="predicted"/>
<dbReference type="Pfam" id="PF07739">
    <property type="entry name" value="TipAS"/>
    <property type="match status" value="1"/>
</dbReference>
<dbReference type="EMBL" id="AZQP01000051">
    <property type="protein sequence ID" value="EYE87520.1"/>
    <property type="molecule type" value="Genomic_DNA"/>
</dbReference>
<keyword evidence="8" id="KW-1185">Reference proteome</keyword>
<dbReference type="InterPro" id="IPR047057">
    <property type="entry name" value="MerR_fam"/>
</dbReference>
<evidence type="ECO:0000256" key="1">
    <source>
        <dbReference type="ARBA" id="ARBA00023015"/>
    </source>
</evidence>
<dbReference type="RefSeq" id="WP_035381309.1">
    <property type="nucleotide sequence ID" value="NZ_AZQP01000051.1"/>
</dbReference>
<evidence type="ECO:0000313" key="7">
    <source>
        <dbReference type="EMBL" id="EYE87520.1"/>
    </source>
</evidence>
<dbReference type="Pfam" id="PF13411">
    <property type="entry name" value="MerR_1"/>
    <property type="match status" value="1"/>
</dbReference>
<dbReference type="CDD" id="cd01106">
    <property type="entry name" value="HTH_TipAL-Mta"/>
    <property type="match status" value="1"/>
</dbReference>
<name>A0A017RUG3_9CLOT</name>
<dbReference type="PROSITE" id="PS50937">
    <property type="entry name" value="HTH_MERR_2"/>
    <property type="match status" value="1"/>
</dbReference>
<evidence type="ECO:0000256" key="5">
    <source>
        <dbReference type="SAM" id="Coils"/>
    </source>
</evidence>
<keyword evidence="3" id="KW-0010">Activator</keyword>
<dbReference type="PANTHER" id="PTHR30204">
    <property type="entry name" value="REDOX-CYCLING DRUG-SENSING TRANSCRIPTIONAL ACTIVATOR SOXR"/>
    <property type="match status" value="1"/>
</dbReference>
<reference evidence="7 8" key="1">
    <citation type="journal article" date="2014" name="Genome Announc.">
        <title>Draft Genome Sequence of Fervidicella metallireducens Strain AeBT, an Iron-Reducing Thermoanaerobe from the Great Artesian Basin.</title>
        <authorList>
            <person name="Patel B.K."/>
        </authorList>
    </citation>
    <scope>NUCLEOTIDE SEQUENCE [LARGE SCALE GENOMIC DNA]</scope>
    <source>
        <strain evidence="7 8">AeB</strain>
    </source>
</reference>
<dbReference type="InterPro" id="IPR000551">
    <property type="entry name" value="MerR-type_HTH_dom"/>
</dbReference>
<evidence type="ECO:0000313" key="8">
    <source>
        <dbReference type="Proteomes" id="UP000019681"/>
    </source>
</evidence>
<dbReference type="Gene3D" id="1.10.1660.10">
    <property type="match status" value="1"/>
</dbReference>
<sequence>MYKIKEVADMVGISVRTLHHYDEIGLLKPESITQAGYRLYTEKNLEKLQQILFFKELDFDLKTIKEILDDPDFDRKRALELHRQLLIKKRDRLNKIIECVENTIESAERGIKMSKENMFNAFDMSEIEKYQKKYAEETKQKYGHTNAYKESMEKTSKYTKNDWSDIMQKASEIYIEIASLMDRSPDDEDVQRAVKKWRQYITDNFYNCTVDIFRGLGELYVSDERFKNNIDKIKEGLAEFLSEAIKIYCDK</sequence>
<dbReference type="Gene3D" id="1.10.490.50">
    <property type="entry name" value="Antibiotic binding domain of TipA-like multidrug resistance regulators"/>
    <property type="match status" value="1"/>
</dbReference>
<keyword evidence="5" id="KW-0175">Coiled coil</keyword>
<dbReference type="OrthoDB" id="9814833at2"/>
<dbReference type="Proteomes" id="UP000019681">
    <property type="component" value="Unassembled WGS sequence"/>
</dbReference>
<gene>
    <name evidence="7" type="ORF">Q428_12830</name>
</gene>
<dbReference type="SUPFAM" id="SSF89082">
    <property type="entry name" value="Antibiotic binding domain of TipA-like multidrug resistance regulators"/>
    <property type="match status" value="1"/>
</dbReference>
<dbReference type="SUPFAM" id="SSF46955">
    <property type="entry name" value="Putative DNA-binding domain"/>
    <property type="match status" value="1"/>
</dbReference>
<feature type="coiled-coil region" evidence="5">
    <location>
        <begin position="90"/>
        <end position="117"/>
    </location>
</feature>
<evidence type="ECO:0000259" key="6">
    <source>
        <dbReference type="PROSITE" id="PS50937"/>
    </source>
</evidence>